<dbReference type="GO" id="GO:0004497">
    <property type="term" value="F:monooxygenase activity"/>
    <property type="evidence" value="ECO:0007669"/>
    <property type="project" value="UniProtKB-KW"/>
</dbReference>
<evidence type="ECO:0000256" key="7">
    <source>
        <dbReference type="ARBA" id="ARBA00023004"/>
    </source>
</evidence>
<dbReference type="InterPro" id="IPR036396">
    <property type="entry name" value="Cyt_P450_sf"/>
</dbReference>
<dbReference type="InterPro" id="IPR050364">
    <property type="entry name" value="Cytochrome_P450_fung"/>
</dbReference>
<comment type="caution">
    <text evidence="11">The sequence shown here is derived from an EMBL/GenBank/DDBJ whole genome shotgun (WGS) entry which is preliminary data.</text>
</comment>
<keyword evidence="4 9" id="KW-0349">Heme</keyword>
<dbReference type="PANTHER" id="PTHR46300">
    <property type="entry name" value="P450, PUTATIVE (EUROFUNG)-RELATED-RELATED"/>
    <property type="match status" value="1"/>
</dbReference>
<gene>
    <name evidence="11" type="ORF">BJ212DRAFT_1487303</name>
</gene>
<dbReference type="InterPro" id="IPR002401">
    <property type="entry name" value="Cyt_P450_E_grp-I"/>
</dbReference>
<dbReference type="Gene3D" id="1.10.630.10">
    <property type="entry name" value="Cytochrome P450"/>
    <property type="match status" value="1"/>
</dbReference>
<reference evidence="11" key="1">
    <citation type="journal article" date="2020" name="New Phytol.">
        <title>Comparative genomics reveals dynamic genome evolution in host specialist ectomycorrhizal fungi.</title>
        <authorList>
            <person name="Lofgren L.A."/>
            <person name="Nguyen N.H."/>
            <person name="Vilgalys R."/>
            <person name="Ruytinx J."/>
            <person name="Liao H.L."/>
            <person name="Branco S."/>
            <person name="Kuo A."/>
            <person name="LaButti K."/>
            <person name="Lipzen A."/>
            <person name="Andreopoulos W."/>
            <person name="Pangilinan J."/>
            <person name="Riley R."/>
            <person name="Hundley H."/>
            <person name="Na H."/>
            <person name="Barry K."/>
            <person name="Grigoriev I.V."/>
            <person name="Stajich J.E."/>
            <person name="Kennedy P.G."/>
        </authorList>
    </citation>
    <scope>NUCLEOTIDE SEQUENCE</scope>
    <source>
        <strain evidence="11">MN1</strain>
    </source>
</reference>
<comment type="pathway">
    <text evidence="2">Secondary metabolite biosynthesis.</text>
</comment>
<sequence length="526" mass="59442">MLEALTRSANYAAGVVAVVAVLFVLYKKKIVIEQERHPASTWTSRTLVLEQRFTCCEVSFGSVTHKKLEVDVDRSLSIVYTLTNLVREYGPIVSFRQGSQVIIVIGTMEAAADIMEKEGASLADRPRSIAAGEMLSNGMRITMARSGERFRRLRKAVHPHLQPKAAEAYKDMQRENAMDFILDVLNDPMNHQKHAQRYAASVILRVAYGKSAPTANADPEVVRIHKVVEHFHATILPGAYLVDRMPLLRYLPGYRKQLDEWHREELELFRHQLGRVKSEVDQNKAGPSFIKTLLENTEEHQLSTDEMSYLAGSLFGAGSDTTAVGITATVMAAACHPLAQAKVHEELDMVIGSDRVPTFNDSSSLPQLHAFLLEALRWRPIVRIGFPHRATKDIFWRGYYIPEGATVYGCHWTLSRDPIVFPDPEIFNPQRWLDSEGRLKDNNMKFITYGFGRRVCPGLHLANQSLYITLALLLWSFRIVQRPDAPINTHAFSDAVIPHAAPFEIDVIPRVEVAKLRAMMMERYTN</sequence>
<dbReference type="SUPFAM" id="SSF48264">
    <property type="entry name" value="Cytochrome P450"/>
    <property type="match status" value="1"/>
</dbReference>
<dbReference type="AlphaFoldDB" id="A0A9P7DTF7"/>
<dbReference type="PRINTS" id="PR00463">
    <property type="entry name" value="EP450I"/>
</dbReference>
<proteinExistence type="inferred from homology"/>
<dbReference type="EMBL" id="JABBWG010000076">
    <property type="protein sequence ID" value="KAG1802564.1"/>
    <property type="molecule type" value="Genomic_DNA"/>
</dbReference>
<comment type="similarity">
    <text evidence="3">Belongs to the cytochrome P450 family.</text>
</comment>
<keyword evidence="12" id="KW-1185">Reference proteome</keyword>
<evidence type="ECO:0000256" key="2">
    <source>
        <dbReference type="ARBA" id="ARBA00005179"/>
    </source>
</evidence>
<keyword evidence="10" id="KW-0472">Membrane</keyword>
<keyword evidence="8" id="KW-0503">Monooxygenase</keyword>
<keyword evidence="10" id="KW-1133">Transmembrane helix</keyword>
<evidence type="ECO:0000256" key="6">
    <source>
        <dbReference type="ARBA" id="ARBA00023002"/>
    </source>
</evidence>
<keyword evidence="7 9" id="KW-0408">Iron</keyword>
<feature type="binding site" description="axial binding residue" evidence="9">
    <location>
        <position position="456"/>
    </location>
    <ligand>
        <name>heme</name>
        <dbReference type="ChEBI" id="CHEBI:30413"/>
    </ligand>
    <ligandPart>
        <name>Fe</name>
        <dbReference type="ChEBI" id="CHEBI:18248"/>
    </ligandPart>
</feature>
<dbReference type="InterPro" id="IPR001128">
    <property type="entry name" value="Cyt_P450"/>
</dbReference>
<dbReference type="OrthoDB" id="2789670at2759"/>
<name>A0A9P7DTF7_9AGAM</name>
<dbReference type="Proteomes" id="UP000807769">
    <property type="component" value="Unassembled WGS sequence"/>
</dbReference>
<evidence type="ECO:0000256" key="9">
    <source>
        <dbReference type="PIRSR" id="PIRSR602401-1"/>
    </source>
</evidence>
<dbReference type="RefSeq" id="XP_041186353.1">
    <property type="nucleotide sequence ID" value="XM_041341262.1"/>
</dbReference>
<evidence type="ECO:0000256" key="5">
    <source>
        <dbReference type="ARBA" id="ARBA00022723"/>
    </source>
</evidence>
<accession>A0A9P7DTF7</accession>
<dbReference type="GeneID" id="64635278"/>
<feature type="transmembrane region" description="Helical" evidence="10">
    <location>
        <begin position="9"/>
        <end position="26"/>
    </location>
</feature>
<comment type="cofactor">
    <cofactor evidence="1 9">
        <name>heme</name>
        <dbReference type="ChEBI" id="CHEBI:30413"/>
    </cofactor>
</comment>
<dbReference type="GO" id="GO:0005506">
    <property type="term" value="F:iron ion binding"/>
    <property type="evidence" value="ECO:0007669"/>
    <property type="project" value="InterPro"/>
</dbReference>
<dbReference type="PRINTS" id="PR00385">
    <property type="entry name" value="P450"/>
</dbReference>
<dbReference type="Pfam" id="PF00067">
    <property type="entry name" value="p450"/>
    <property type="match status" value="1"/>
</dbReference>
<evidence type="ECO:0000256" key="1">
    <source>
        <dbReference type="ARBA" id="ARBA00001971"/>
    </source>
</evidence>
<evidence type="ECO:0000256" key="10">
    <source>
        <dbReference type="SAM" id="Phobius"/>
    </source>
</evidence>
<dbReference type="GO" id="GO:0020037">
    <property type="term" value="F:heme binding"/>
    <property type="evidence" value="ECO:0007669"/>
    <property type="project" value="InterPro"/>
</dbReference>
<evidence type="ECO:0000256" key="8">
    <source>
        <dbReference type="ARBA" id="ARBA00023033"/>
    </source>
</evidence>
<keyword evidence="10" id="KW-0812">Transmembrane</keyword>
<evidence type="ECO:0000313" key="12">
    <source>
        <dbReference type="Proteomes" id="UP000807769"/>
    </source>
</evidence>
<dbReference type="GO" id="GO:0016705">
    <property type="term" value="F:oxidoreductase activity, acting on paired donors, with incorporation or reduction of molecular oxygen"/>
    <property type="evidence" value="ECO:0007669"/>
    <property type="project" value="InterPro"/>
</dbReference>
<dbReference type="PANTHER" id="PTHR46300:SF1">
    <property type="entry name" value="P450, PUTATIVE (EUROFUNG)-RELATED"/>
    <property type="match status" value="1"/>
</dbReference>
<dbReference type="CDD" id="cd11065">
    <property type="entry name" value="CYP64-like"/>
    <property type="match status" value="1"/>
</dbReference>
<keyword evidence="6" id="KW-0560">Oxidoreductase</keyword>
<evidence type="ECO:0000256" key="3">
    <source>
        <dbReference type="ARBA" id="ARBA00010617"/>
    </source>
</evidence>
<keyword evidence="5 9" id="KW-0479">Metal-binding</keyword>
<evidence type="ECO:0000256" key="4">
    <source>
        <dbReference type="ARBA" id="ARBA00022617"/>
    </source>
</evidence>
<evidence type="ECO:0000313" key="11">
    <source>
        <dbReference type="EMBL" id="KAG1802564.1"/>
    </source>
</evidence>
<organism evidence="11 12">
    <name type="scientific">Suillus subaureus</name>
    <dbReference type="NCBI Taxonomy" id="48587"/>
    <lineage>
        <taxon>Eukaryota</taxon>
        <taxon>Fungi</taxon>
        <taxon>Dikarya</taxon>
        <taxon>Basidiomycota</taxon>
        <taxon>Agaricomycotina</taxon>
        <taxon>Agaricomycetes</taxon>
        <taxon>Agaricomycetidae</taxon>
        <taxon>Boletales</taxon>
        <taxon>Suillineae</taxon>
        <taxon>Suillaceae</taxon>
        <taxon>Suillus</taxon>
    </lineage>
</organism>
<protein>
    <submittedName>
        <fullName evidence="11">Cytochrome P450</fullName>
    </submittedName>
</protein>